<organism evidence="1 2">
    <name type="scientific">Sphaerodactylus townsendi</name>
    <dbReference type="NCBI Taxonomy" id="933632"/>
    <lineage>
        <taxon>Eukaryota</taxon>
        <taxon>Metazoa</taxon>
        <taxon>Chordata</taxon>
        <taxon>Craniata</taxon>
        <taxon>Vertebrata</taxon>
        <taxon>Euteleostomi</taxon>
        <taxon>Lepidosauria</taxon>
        <taxon>Squamata</taxon>
        <taxon>Bifurcata</taxon>
        <taxon>Gekkota</taxon>
        <taxon>Sphaerodactylidae</taxon>
        <taxon>Sphaerodactylus</taxon>
    </lineage>
</organism>
<dbReference type="EMBL" id="CM037618">
    <property type="protein sequence ID" value="KAH7998955.1"/>
    <property type="molecule type" value="Genomic_DNA"/>
</dbReference>
<proteinExistence type="predicted"/>
<keyword evidence="2" id="KW-1185">Reference proteome</keyword>
<accession>A0ACB8F2I1</accession>
<gene>
    <name evidence="1" type="ORF">K3G42_003168</name>
</gene>
<dbReference type="Proteomes" id="UP000827872">
    <property type="component" value="Linkage Group LG05"/>
</dbReference>
<name>A0ACB8F2I1_9SAUR</name>
<sequence>MGALFLRTYQELRIQPLNQQRGPGCRLDGEAPTLGGFLASINQFMTAPLDGSQGVTVRRPRGLDYRESQPSGFGSAMWATAPLAENVSLPGRPSEGADSPEAEAWRILLASEEAWDSEREGEEGHIAAICPAKCTPTPATSKPVAKPAKTSKPPLKGGAHAAAPHTDGGGGQPIPWEPPKPERTAPQTSPGPAEASWLNAVAPGPSPSPQAPPRVGTRAPLQLGPAVSVSCANLLCLLGGSQVRLPGPA</sequence>
<protein>
    <submittedName>
        <fullName evidence="1">Uncharacterized protein</fullName>
    </submittedName>
</protein>
<comment type="caution">
    <text evidence="1">The sequence shown here is derived from an EMBL/GenBank/DDBJ whole genome shotgun (WGS) entry which is preliminary data.</text>
</comment>
<reference evidence="1" key="1">
    <citation type="submission" date="2021-08" db="EMBL/GenBank/DDBJ databases">
        <title>The first chromosome-level gecko genome reveals the dynamic sex chromosomes of Neotropical dwarf geckos (Sphaerodactylidae: Sphaerodactylus).</title>
        <authorList>
            <person name="Pinto B.J."/>
            <person name="Keating S.E."/>
            <person name="Gamble T."/>
        </authorList>
    </citation>
    <scope>NUCLEOTIDE SEQUENCE</scope>
    <source>
        <strain evidence="1">TG3544</strain>
    </source>
</reference>
<evidence type="ECO:0000313" key="2">
    <source>
        <dbReference type="Proteomes" id="UP000827872"/>
    </source>
</evidence>
<evidence type="ECO:0000313" key="1">
    <source>
        <dbReference type="EMBL" id="KAH7998955.1"/>
    </source>
</evidence>